<feature type="transmembrane region" description="Helical" evidence="2">
    <location>
        <begin position="66"/>
        <end position="84"/>
    </location>
</feature>
<evidence type="ECO:0000256" key="2">
    <source>
        <dbReference type="SAM" id="Phobius"/>
    </source>
</evidence>
<feature type="transmembrane region" description="Helical" evidence="2">
    <location>
        <begin position="126"/>
        <end position="146"/>
    </location>
</feature>
<reference evidence="3 4" key="1">
    <citation type="submission" date="2018-05" db="EMBL/GenBank/DDBJ databases">
        <title>Spiribacter halobius sp. nov., a moderately halophilic bacterium isolated from marine solar saltern.</title>
        <authorList>
            <person name="Zheng W.-S."/>
            <person name="Lu D.-C."/>
            <person name="Du Z.-J."/>
        </authorList>
    </citation>
    <scope>NUCLEOTIDE SEQUENCE [LARGE SCALE GENOMIC DNA]</scope>
    <source>
        <strain evidence="3 4">E85</strain>
    </source>
</reference>
<feature type="transmembrane region" description="Helical" evidence="2">
    <location>
        <begin position="240"/>
        <end position="265"/>
    </location>
</feature>
<proteinExistence type="predicted"/>
<keyword evidence="2" id="KW-0812">Transmembrane</keyword>
<evidence type="ECO:0000313" key="3">
    <source>
        <dbReference type="EMBL" id="PWG64540.1"/>
    </source>
</evidence>
<feature type="region of interest" description="Disordered" evidence="1">
    <location>
        <begin position="1"/>
        <end position="26"/>
    </location>
</feature>
<evidence type="ECO:0000313" key="4">
    <source>
        <dbReference type="Proteomes" id="UP000245474"/>
    </source>
</evidence>
<accession>A0A2U2N600</accession>
<feature type="transmembrane region" description="Helical" evidence="2">
    <location>
        <begin position="33"/>
        <end position="54"/>
    </location>
</feature>
<keyword evidence="4" id="KW-1185">Reference proteome</keyword>
<name>A0A2U2N600_9GAMM</name>
<comment type="caution">
    <text evidence="3">The sequence shown here is derived from an EMBL/GenBank/DDBJ whole genome shotgun (WGS) entry which is preliminary data.</text>
</comment>
<protein>
    <submittedName>
        <fullName evidence="3">Uncharacterized protein</fullName>
    </submittedName>
</protein>
<keyword evidence="2" id="KW-1133">Transmembrane helix</keyword>
<dbReference type="AlphaFoldDB" id="A0A2U2N600"/>
<dbReference type="OrthoDB" id="6159820at2"/>
<dbReference type="EMBL" id="QFFI01000005">
    <property type="protein sequence ID" value="PWG64540.1"/>
    <property type="molecule type" value="Genomic_DNA"/>
</dbReference>
<sequence length="280" mass="29713">MPQREAGEVAAVGDRQATATAESTPRRDLSPRALRVLGAGLGGGIVLALLSVLASDGAAPGTPLRQSLAIAGSLLLLVPLAFSLGKRSGRSRRTPAWFSAHVLASALGAVLVTAHAAAGDLLSPPGLVWLALMGLLAQGLAARLLLSRPLSTLFSSRLGSFREAEPDLRERLRVVIRRKQTLLAALDPAADEALFSPNLRHALRHPWLTWRYARLAATEARLVGRGEAGLVLAYWRRTHIALALLFLLGLIGHVVLVLFFAGYVAGDGPVDWWHVAAWGG</sequence>
<evidence type="ECO:0000256" key="1">
    <source>
        <dbReference type="SAM" id="MobiDB-lite"/>
    </source>
</evidence>
<gene>
    <name evidence="3" type="ORF">DEM34_04220</name>
</gene>
<dbReference type="Proteomes" id="UP000245474">
    <property type="component" value="Unassembled WGS sequence"/>
</dbReference>
<dbReference type="RefSeq" id="WP_109676596.1">
    <property type="nucleotide sequence ID" value="NZ_CP086615.1"/>
</dbReference>
<organism evidence="3 4">
    <name type="scientific">Sediminicurvatus halobius</name>
    <dbReference type="NCBI Taxonomy" id="2182432"/>
    <lineage>
        <taxon>Bacteria</taxon>
        <taxon>Pseudomonadati</taxon>
        <taxon>Pseudomonadota</taxon>
        <taxon>Gammaproteobacteria</taxon>
        <taxon>Chromatiales</taxon>
        <taxon>Ectothiorhodospiraceae</taxon>
        <taxon>Sediminicurvatus</taxon>
    </lineage>
</organism>
<feature type="transmembrane region" description="Helical" evidence="2">
    <location>
        <begin position="96"/>
        <end position="114"/>
    </location>
</feature>
<keyword evidence="2" id="KW-0472">Membrane</keyword>